<dbReference type="CDD" id="cd05325">
    <property type="entry name" value="carb_red_sniffer_like_SDR_c"/>
    <property type="match status" value="1"/>
</dbReference>
<comment type="similarity">
    <text evidence="3">Belongs to the short-chain dehydrogenases/reductases (SDR) family.</text>
</comment>
<evidence type="ECO:0000256" key="3">
    <source>
        <dbReference type="RuleBase" id="RU000363"/>
    </source>
</evidence>
<organism evidence="4 5">
    <name type="scientific">Amphibacillus xylanus (strain ATCC 51415 / DSM 6626 / JCM 7361 / LMG 17667 / NBRC 15112 / Ep01)</name>
    <dbReference type="NCBI Taxonomy" id="698758"/>
    <lineage>
        <taxon>Bacteria</taxon>
        <taxon>Bacillati</taxon>
        <taxon>Bacillota</taxon>
        <taxon>Bacilli</taxon>
        <taxon>Bacillales</taxon>
        <taxon>Bacillaceae</taxon>
        <taxon>Amphibacillus</taxon>
    </lineage>
</organism>
<keyword evidence="2" id="KW-0560">Oxidoreductase</keyword>
<dbReference type="InterPro" id="IPR051468">
    <property type="entry name" value="Fungal_SecMetab_SDRs"/>
</dbReference>
<dbReference type="OrthoDB" id="5786478at2"/>
<keyword evidence="1" id="KW-0521">NADP</keyword>
<protein>
    <submittedName>
        <fullName evidence="4">Putative oxidoreductase</fullName>
    </submittedName>
</protein>
<dbReference type="Pfam" id="PF00106">
    <property type="entry name" value="adh_short"/>
    <property type="match status" value="1"/>
</dbReference>
<dbReference type="PRINTS" id="PR00081">
    <property type="entry name" value="GDHRDH"/>
</dbReference>
<dbReference type="PANTHER" id="PTHR43544">
    <property type="entry name" value="SHORT-CHAIN DEHYDROGENASE/REDUCTASE"/>
    <property type="match status" value="1"/>
</dbReference>
<dbReference type="STRING" id="698758.AXY_14180"/>
<dbReference type="SUPFAM" id="SSF51735">
    <property type="entry name" value="NAD(P)-binding Rossmann-fold domains"/>
    <property type="match status" value="1"/>
</dbReference>
<dbReference type="PRINTS" id="PR00080">
    <property type="entry name" value="SDRFAMILY"/>
</dbReference>
<dbReference type="EMBL" id="AP012050">
    <property type="protein sequence ID" value="BAM47550.1"/>
    <property type="molecule type" value="Genomic_DNA"/>
</dbReference>
<proteinExistence type="inferred from homology"/>
<sequence length="230" mass="25540">MNILITGANRGLGLALVNHALSNGDNVIATARSMNEDLDRLQTKYPDKLHVLQFDVTNESAIITERDRIAKEIDYIDAIINNAAILNGRDQLIENLSIEDCLLAFDINTLGPIRIIKHFLPLLRKGNEKSIINISSEAGSLTNAYAGDYPYGLSKVALNMLTEKLVRELKDDQINVMSVHPGWMQTDMGGNQAPTNPNDTAKNIYQFITNPPKSTTGFHFFEHSGKMMDI</sequence>
<dbReference type="Proteomes" id="UP000006294">
    <property type="component" value="Chromosome"/>
</dbReference>
<dbReference type="KEGG" id="axl:AXY_14180"/>
<evidence type="ECO:0000313" key="5">
    <source>
        <dbReference type="Proteomes" id="UP000006294"/>
    </source>
</evidence>
<keyword evidence="5" id="KW-1185">Reference proteome</keyword>
<evidence type="ECO:0000256" key="1">
    <source>
        <dbReference type="ARBA" id="ARBA00022857"/>
    </source>
</evidence>
<dbReference type="PANTHER" id="PTHR43544:SF7">
    <property type="entry name" value="NADB-LER2"/>
    <property type="match status" value="1"/>
</dbReference>
<dbReference type="AlphaFoldDB" id="K0IYG2"/>
<evidence type="ECO:0000256" key="2">
    <source>
        <dbReference type="ARBA" id="ARBA00023002"/>
    </source>
</evidence>
<reference evidence="4 5" key="1">
    <citation type="submission" date="2011-01" db="EMBL/GenBank/DDBJ databases">
        <title>Whole genome sequence of Amphibacillus xylinus NBRC 15112.</title>
        <authorList>
            <person name="Nakazawa H."/>
            <person name="Katano Y."/>
            <person name="Nakamura S."/>
            <person name="Sasagawa M."/>
            <person name="Fukada J."/>
            <person name="Arai T."/>
            <person name="Sasakura N."/>
            <person name="Mochizuki D."/>
            <person name="Hosoyama A."/>
            <person name="Harada K."/>
            <person name="Horikawa H."/>
            <person name="Kato Y."/>
            <person name="Harada T."/>
            <person name="Sasaki K."/>
            <person name="Sekiguchi M."/>
            <person name="Hodoyama M."/>
            <person name="Nishiko R."/>
            <person name="Narita H."/>
            <person name="Hanamaki A."/>
            <person name="Hata C."/>
            <person name="Konno Y."/>
            <person name="Niimura Y."/>
            <person name="Yamazaki S."/>
            <person name="Fujita N."/>
        </authorList>
    </citation>
    <scope>NUCLEOTIDE SEQUENCE [LARGE SCALE GENOMIC DNA]</scope>
    <source>
        <strain evidence="5">ATCC 51415 / DSM 6626 / JCM 7361 / LMG 17667 / NBRC 15112 / Ep01</strain>
    </source>
</reference>
<evidence type="ECO:0000313" key="4">
    <source>
        <dbReference type="EMBL" id="BAM47550.1"/>
    </source>
</evidence>
<dbReference type="InterPro" id="IPR036291">
    <property type="entry name" value="NAD(P)-bd_dom_sf"/>
</dbReference>
<dbReference type="GO" id="GO:0005737">
    <property type="term" value="C:cytoplasm"/>
    <property type="evidence" value="ECO:0007669"/>
    <property type="project" value="TreeGrafter"/>
</dbReference>
<dbReference type="RefSeq" id="WP_015010152.1">
    <property type="nucleotide sequence ID" value="NC_018704.1"/>
</dbReference>
<dbReference type="HOGENOM" id="CLU_010194_9_1_9"/>
<dbReference type="InterPro" id="IPR002347">
    <property type="entry name" value="SDR_fam"/>
</dbReference>
<dbReference type="GO" id="GO:0016491">
    <property type="term" value="F:oxidoreductase activity"/>
    <property type="evidence" value="ECO:0007669"/>
    <property type="project" value="UniProtKB-KW"/>
</dbReference>
<dbReference type="eggNOG" id="COG1028">
    <property type="taxonomic scope" value="Bacteria"/>
</dbReference>
<gene>
    <name evidence="4" type="ordered locus">AXY_14180</name>
</gene>
<accession>K0IYG2</accession>
<dbReference type="Gene3D" id="3.40.50.720">
    <property type="entry name" value="NAD(P)-binding Rossmann-like Domain"/>
    <property type="match status" value="1"/>
</dbReference>
<name>K0IYG2_AMPXN</name>